<dbReference type="InterPro" id="IPR036583">
    <property type="entry name" value="23S_rRNA_IVS_sf"/>
</dbReference>
<feature type="non-terminal residue" evidence="1">
    <location>
        <position position="1"/>
    </location>
</feature>
<evidence type="ECO:0000313" key="2">
    <source>
        <dbReference type="Proteomes" id="UP000318834"/>
    </source>
</evidence>
<organism evidence="1 2">
    <name type="scientific">Candidatus Segetimicrobium genomatis</name>
    <dbReference type="NCBI Taxonomy" id="2569760"/>
    <lineage>
        <taxon>Bacteria</taxon>
        <taxon>Bacillati</taxon>
        <taxon>Candidatus Sysuimicrobiota</taxon>
        <taxon>Candidatus Sysuimicrobiia</taxon>
        <taxon>Candidatus Sysuimicrobiales</taxon>
        <taxon>Candidatus Segetimicrobiaceae</taxon>
        <taxon>Candidatus Segetimicrobium</taxon>
    </lineage>
</organism>
<dbReference type="EMBL" id="VBAP01000126">
    <property type="protein sequence ID" value="TMI71020.1"/>
    <property type="molecule type" value="Genomic_DNA"/>
</dbReference>
<dbReference type="NCBIfam" id="TIGR02436">
    <property type="entry name" value="four helix bundle protein"/>
    <property type="match status" value="1"/>
</dbReference>
<dbReference type="Proteomes" id="UP000318834">
    <property type="component" value="Unassembled WGS sequence"/>
</dbReference>
<comment type="caution">
    <text evidence="1">The sequence shown here is derived from an EMBL/GenBank/DDBJ whole genome shotgun (WGS) entry which is preliminary data.</text>
</comment>
<dbReference type="AlphaFoldDB" id="A0A537IIB7"/>
<sequence>SRLVDADGEATETQVWLDFARGCGYLTQEDYARLLSRCEEVGRMLGSMIAFPKRFSA</sequence>
<dbReference type="SUPFAM" id="SSF158446">
    <property type="entry name" value="IVS-encoded protein-like"/>
    <property type="match status" value="1"/>
</dbReference>
<evidence type="ECO:0000313" key="1">
    <source>
        <dbReference type="EMBL" id="TMI71020.1"/>
    </source>
</evidence>
<reference evidence="1 2" key="1">
    <citation type="journal article" date="2019" name="Nat. Microbiol.">
        <title>Mediterranean grassland soil C-N compound turnover is dependent on rainfall and depth, and is mediated by genomically divergent microorganisms.</title>
        <authorList>
            <person name="Diamond S."/>
            <person name="Andeer P.F."/>
            <person name="Li Z."/>
            <person name="Crits-Christoph A."/>
            <person name="Burstein D."/>
            <person name="Anantharaman K."/>
            <person name="Lane K.R."/>
            <person name="Thomas B.C."/>
            <person name="Pan C."/>
            <person name="Northen T.R."/>
            <person name="Banfield J.F."/>
        </authorList>
    </citation>
    <scope>NUCLEOTIDE SEQUENCE [LARGE SCALE GENOMIC DNA]</scope>
    <source>
        <strain evidence="1">NP_8</strain>
    </source>
</reference>
<accession>A0A537IIB7</accession>
<proteinExistence type="predicted"/>
<protein>
    <submittedName>
        <fullName evidence="1">Four helix bundle protein</fullName>
    </submittedName>
</protein>
<dbReference type="Pfam" id="PF05635">
    <property type="entry name" value="23S_rRNA_IVP"/>
    <property type="match status" value="1"/>
</dbReference>
<dbReference type="InterPro" id="IPR012657">
    <property type="entry name" value="23S_rRNA-intervening_sequence"/>
</dbReference>
<dbReference type="Gene3D" id="1.20.1440.60">
    <property type="entry name" value="23S rRNA-intervening sequence"/>
    <property type="match status" value="1"/>
</dbReference>
<name>A0A537IIB7_9BACT</name>
<gene>
    <name evidence="1" type="ORF">E6H05_13090</name>
</gene>